<proteinExistence type="predicted"/>
<reference evidence="9 10" key="1">
    <citation type="submission" date="2015-04" db="EMBL/GenBank/DDBJ databases">
        <authorList>
            <person name="Syromyatnikov M.Y."/>
            <person name="Popov V.N."/>
        </authorList>
    </citation>
    <scope>NUCLEOTIDE SEQUENCE [LARGE SCALE GENOMIC DNA]</scope>
    <source>
        <strain evidence="9">WF-38-12</strain>
    </source>
</reference>
<evidence type="ECO:0000313" key="10">
    <source>
        <dbReference type="Proteomes" id="UP000054383"/>
    </source>
</evidence>
<accession>A0A0U1LZK3</accession>
<evidence type="ECO:0000256" key="7">
    <source>
        <dbReference type="SAM" id="MobiDB-lite"/>
    </source>
</evidence>
<dbReference type="SUPFAM" id="SSF57701">
    <property type="entry name" value="Zn2/Cys6 DNA-binding domain"/>
    <property type="match status" value="1"/>
</dbReference>
<protein>
    <recommendedName>
        <fullName evidence="8">Zn(2)-C6 fungal-type domain-containing protein</fullName>
    </recommendedName>
</protein>
<dbReference type="Proteomes" id="UP000054383">
    <property type="component" value="Unassembled WGS sequence"/>
</dbReference>
<feature type="region of interest" description="Disordered" evidence="7">
    <location>
        <begin position="1"/>
        <end position="44"/>
    </location>
</feature>
<dbReference type="PANTHER" id="PTHR31944">
    <property type="entry name" value="HEME-RESPONSIVE ZINC FINGER TRANSCRIPTION FACTOR HAP1"/>
    <property type="match status" value="1"/>
</dbReference>
<dbReference type="SMART" id="SM00066">
    <property type="entry name" value="GAL4"/>
    <property type="match status" value="1"/>
</dbReference>
<dbReference type="PANTHER" id="PTHR31944:SF130">
    <property type="entry name" value="ZN(II)2CYS6 TRANSCRIPTION FACTO (EUROFUNG)"/>
    <property type="match status" value="1"/>
</dbReference>
<dbReference type="CDD" id="cd12148">
    <property type="entry name" value="fungal_TF_MHR"/>
    <property type="match status" value="1"/>
</dbReference>
<keyword evidence="3" id="KW-0805">Transcription regulation</keyword>
<dbReference type="CDD" id="cd00067">
    <property type="entry name" value="GAL4"/>
    <property type="match status" value="1"/>
</dbReference>
<dbReference type="Gene3D" id="4.10.240.10">
    <property type="entry name" value="Zn(2)-C6 fungal-type DNA-binding domain"/>
    <property type="match status" value="1"/>
</dbReference>
<feature type="compositionally biased region" description="Polar residues" evidence="7">
    <location>
        <begin position="760"/>
        <end position="772"/>
    </location>
</feature>
<dbReference type="AlphaFoldDB" id="A0A0U1LZK3"/>
<evidence type="ECO:0000256" key="6">
    <source>
        <dbReference type="ARBA" id="ARBA00023242"/>
    </source>
</evidence>
<feature type="domain" description="Zn(2)-C6 fungal-type" evidence="8">
    <location>
        <begin position="45"/>
        <end position="77"/>
    </location>
</feature>
<keyword evidence="2" id="KW-0862">Zinc</keyword>
<dbReference type="InterPro" id="IPR036864">
    <property type="entry name" value="Zn2-C6_fun-type_DNA-bd_sf"/>
</dbReference>
<gene>
    <name evidence="9" type="ORF">PISL3812_05187</name>
</gene>
<dbReference type="PROSITE" id="PS00463">
    <property type="entry name" value="ZN2_CY6_FUNGAL_1"/>
    <property type="match status" value="1"/>
</dbReference>
<keyword evidence="5" id="KW-0804">Transcription</keyword>
<evidence type="ECO:0000313" key="9">
    <source>
        <dbReference type="EMBL" id="CRG88160.1"/>
    </source>
</evidence>
<keyword evidence="6" id="KW-0539">Nucleus</keyword>
<dbReference type="InterPro" id="IPR051430">
    <property type="entry name" value="Fungal_TF_Env_Response"/>
</dbReference>
<dbReference type="SMART" id="SM00906">
    <property type="entry name" value="Fungal_trans"/>
    <property type="match status" value="1"/>
</dbReference>
<dbReference type="Pfam" id="PF00172">
    <property type="entry name" value="Zn_clus"/>
    <property type="match status" value="1"/>
</dbReference>
<name>A0A0U1LZK3_TALIS</name>
<evidence type="ECO:0000256" key="4">
    <source>
        <dbReference type="ARBA" id="ARBA00023125"/>
    </source>
</evidence>
<dbReference type="GO" id="GO:0000978">
    <property type="term" value="F:RNA polymerase II cis-regulatory region sequence-specific DNA binding"/>
    <property type="evidence" value="ECO:0007669"/>
    <property type="project" value="TreeGrafter"/>
</dbReference>
<dbReference type="InterPro" id="IPR007219">
    <property type="entry name" value="XnlR_reg_dom"/>
</dbReference>
<dbReference type="GO" id="GO:0006351">
    <property type="term" value="P:DNA-templated transcription"/>
    <property type="evidence" value="ECO:0007669"/>
    <property type="project" value="InterPro"/>
</dbReference>
<dbReference type="STRING" id="28573.A0A0U1LZK3"/>
<organism evidence="9 10">
    <name type="scientific">Talaromyces islandicus</name>
    <name type="common">Penicillium islandicum</name>
    <dbReference type="NCBI Taxonomy" id="28573"/>
    <lineage>
        <taxon>Eukaryota</taxon>
        <taxon>Fungi</taxon>
        <taxon>Dikarya</taxon>
        <taxon>Ascomycota</taxon>
        <taxon>Pezizomycotina</taxon>
        <taxon>Eurotiomycetes</taxon>
        <taxon>Eurotiomycetidae</taxon>
        <taxon>Eurotiales</taxon>
        <taxon>Trichocomaceae</taxon>
        <taxon>Talaromyces</taxon>
        <taxon>Talaromyces sect. Islandici</taxon>
    </lineage>
</organism>
<feature type="region of interest" description="Disordered" evidence="7">
    <location>
        <begin position="748"/>
        <end position="781"/>
    </location>
</feature>
<dbReference type="GO" id="GO:0005634">
    <property type="term" value="C:nucleus"/>
    <property type="evidence" value="ECO:0007669"/>
    <property type="project" value="TreeGrafter"/>
</dbReference>
<dbReference type="GO" id="GO:0008270">
    <property type="term" value="F:zinc ion binding"/>
    <property type="evidence" value="ECO:0007669"/>
    <property type="project" value="InterPro"/>
</dbReference>
<dbReference type="Pfam" id="PF04082">
    <property type="entry name" value="Fungal_trans"/>
    <property type="match status" value="1"/>
</dbReference>
<dbReference type="OrthoDB" id="4236860at2759"/>
<evidence type="ECO:0000256" key="1">
    <source>
        <dbReference type="ARBA" id="ARBA00022723"/>
    </source>
</evidence>
<dbReference type="OMA" id="TIACLQC"/>
<evidence type="ECO:0000256" key="5">
    <source>
        <dbReference type="ARBA" id="ARBA00023163"/>
    </source>
</evidence>
<dbReference type="PROSITE" id="PS50048">
    <property type="entry name" value="ZN2_CY6_FUNGAL_2"/>
    <property type="match status" value="1"/>
</dbReference>
<dbReference type="InterPro" id="IPR001138">
    <property type="entry name" value="Zn2Cys6_DnaBD"/>
</dbReference>
<dbReference type="EMBL" id="CVMT01000004">
    <property type="protein sequence ID" value="CRG88160.1"/>
    <property type="molecule type" value="Genomic_DNA"/>
</dbReference>
<dbReference type="GO" id="GO:0001228">
    <property type="term" value="F:DNA-binding transcription activator activity, RNA polymerase II-specific"/>
    <property type="evidence" value="ECO:0007669"/>
    <property type="project" value="TreeGrafter"/>
</dbReference>
<keyword evidence="1" id="KW-0479">Metal-binding</keyword>
<keyword evidence="10" id="KW-1185">Reference proteome</keyword>
<feature type="region of interest" description="Disordered" evidence="7">
    <location>
        <begin position="86"/>
        <end position="157"/>
    </location>
</feature>
<evidence type="ECO:0000259" key="8">
    <source>
        <dbReference type="PROSITE" id="PS50048"/>
    </source>
</evidence>
<sequence>MMASAVDQHQNSSNTQPAADDPESGNAHAHAETTRPRKRRRRTVACTQCRTRKLKCDREYPTCGRCLKSRTPGRCTYEDSFVWQQPKTVPSSSSTSPAAGLDRFTNSNNTVNHNGSHVSLPPASSIAAIPPPPGASASISTREYALPPSEPRPAGPSRQRFLETVLDAPNPSAAKTWMSIPENEVNGYAHHRHHNYDHDPQDNNDQILASPSQKLEFPNKFAIRGKETRTRFNGNGIFACLFLQFPDLKSFLVELKANPVIKRLRCNYDTKWNSMKMKSKEPIPDINTAVLMSLLPSKPVVEELFHLYLVYVEPFHRVIHIPSFSRELSELWHRIETPDMVSAAFVSQLLLILAAAIAFVEGDRPIVFSDSTVIQRYQIVNWIRYAERWLEVANIKRPDLTVLRIHCLIIIARNTQGLKRSSAWLATGHLVKLAITAGYHRDPDNISRISVFNKEMRRRIWATIVELDIQVSLDRGLAPSVQASAFDSAPPLNINDDEINENTTEEPRSKPLQEFTDCAFTCALAQSLPLRLKIGGLMNSIVVSCSYEDIQRLEWEVNCLRAGLPVWPPTADQQTNQKINFARACLETKLDQGLLSLHTPFAVEANEDPLFEPSARTRLEAATQILSRQLKFQGTSPPLSTAHLSDSVIQSAMSVLQHLHTTRIGYTSPLLRQMIPGITDSLLDLIDRMMTCLENRQQMIVKGLKQFFILSMVLAAVKAQLFPHQAEMHKQLAIERMTVLGQTMIKHDTEGNTDGVELPSASQVPSLASASGHTPLDSIPGSLEGSSNIGDLMLTPPDDFNALLQMFDWEDFSNMPYSL</sequence>
<evidence type="ECO:0000256" key="2">
    <source>
        <dbReference type="ARBA" id="ARBA00022833"/>
    </source>
</evidence>
<keyword evidence="4" id="KW-0238">DNA-binding</keyword>
<feature type="compositionally biased region" description="Polar residues" evidence="7">
    <location>
        <begin position="104"/>
        <end position="117"/>
    </location>
</feature>
<feature type="compositionally biased region" description="Polar residues" evidence="7">
    <location>
        <begin position="7"/>
        <end position="17"/>
    </location>
</feature>
<evidence type="ECO:0000256" key="3">
    <source>
        <dbReference type="ARBA" id="ARBA00023015"/>
    </source>
</evidence>